<reference evidence="1" key="1">
    <citation type="submission" date="2021-04" db="EMBL/GenBank/DDBJ databases">
        <title>Draft genome assembly of strain Phenylobacterium sp. 20VBR1 using MiniION and Illumina platforms.</title>
        <authorList>
            <person name="Thomas F.A."/>
            <person name="Krishnan K.P."/>
            <person name="Sinha R.K."/>
        </authorList>
    </citation>
    <scope>NUCLEOTIDE SEQUENCE</scope>
    <source>
        <strain evidence="1">20VBR1</strain>
    </source>
</reference>
<dbReference type="Gene3D" id="1.10.10.60">
    <property type="entry name" value="Homeodomain-like"/>
    <property type="match status" value="2"/>
</dbReference>
<accession>A0A941D3I5</accession>
<dbReference type="Pfam" id="PF20901">
    <property type="entry name" value="Sf6_terminase"/>
    <property type="match status" value="2"/>
</dbReference>
<evidence type="ECO:0000313" key="2">
    <source>
        <dbReference type="Proteomes" id="UP000622580"/>
    </source>
</evidence>
<dbReference type="AlphaFoldDB" id="A0A941D3I5"/>
<protein>
    <submittedName>
        <fullName evidence="1">Uncharacterized protein</fullName>
    </submittedName>
</protein>
<dbReference type="EMBL" id="JAGSGD010000001">
    <property type="protein sequence ID" value="MBR7620158.1"/>
    <property type="molecule type" value="Genomic_DNA"/>
</dbReference>
<comment type="caution">
    <text evidence="1">The sequence shown here is derived from an EMBL/GenBank/DDBJ whole genome shotgun (WGS) entry which is preliminary data.</text>
</comment>
<proteinExistence type="predicted"/>
<evidence type="ECO:0000313" key="1">
    <source>
        <dbReference type="EMBL" id="MBR7620158.1"/>
    </source>
</evidence>
<organism evidence="1 2">
    <name type="scientific">Phenylobacterium glaciei</name>
    <dbReference type="NCBI Taxonomy" id="2803784"/>
    <lineage>
        <taxon>Bacteria</taxon>
        <taxon>Pseudomonadati</taxon>
        <taxon>Pseudomonadota</taxon>
        <taxon>Alphaproteobacteria</taxon>
        <taxon>Caulobacterales</taxon>
        <taxon>Caulobacteraceae</taxon>
        <taxon>Phenylobacterium</taxon>
    </lineage>
</organism>
<keyword evidence="2" id="KW-1185">Reference proteome</keyword>
<name>A0A941D3I5_9CAUL</name>
<dbReference type="Proteomes" id="UP000622580">
    <property type="component" value="Unassembled WGS sequence"/>
</dbReference>
<dbReference type="InterPro" id="IPR048683">
    <property type="entry name" value="Sf6_terminase"/>
</dbReference>
<sequence length="245" mass="26845">MSRKRVWGEVALVVEEVCLRLEAGEPLAVVCREAEMPHESTLRAWLKRFPDLKVRVDAARAAGLAVQAARPLVIRVRPVVFDEALAEAVCARLAAGSQGLEAVCAASDLPSSATVYRWLADYPDFAAQYGEARRIQAHRMFDEARAIARAATTKSVAVAKLRIDTLKWQAAKLAPRVYGVRVEREPEAPVINVQIRDFSLEDEVEKLRAMVTGAGMCLPEVSALNPIPARRPGMDRHEAAKAGRG</sequence>
<gene>
    <name evidence="1" type="ORF">JKL49_12245</name>
</gene>
<dbReference type="RefSeq" id="WP_215340883.1">
    <property type="nucleotide sequence ID" value="NZ_JAGSGD010000001.1"/>
</dbReference>